<feature type="domain" description="XdhC Rossmann" evidence="2">
    <location>
        <begin position="163"/>
        <end position="297"/>
    </location>
</feature>
<evidence type="ECO:0000259" key="1">
    <source>
        <dbReference type="Pfam" id="PF02625"/>
    </source>
</evidence>
<dbReference type="InterPro" id="IPR027051">
    <property type="entry name" value="XdhC_Rossmann_dom"/>
</dbReference>
<evidence type="ECO:0000313" key="3">
    <source>
        <dbReference type="EMBL" id="MCP8970528.1"/>
    </source>
</evidence>
<comment type="caution">
    <text evidence="3">The sequence shown here is derived from an EMBL/GenBank/DDBJ whole genome shotgun (WGS) entry which is preliminary data.</text>
</comment>
<keyword evidence="4" id="KW-1185">Reference proteome</keyword>
<name>A0AA42BUH0_9BACI</name>
<evidence type="ECO:0000313" key="4">
    <source>
        <dbReference type="Proteomes" id="UP001156102"/>
    </source>
</evidence>
<dbReference type="RefSeq" id="WP_254760446.1">
    <property type="nucleotide sequence ID" value="NZ_JANCLT010000012.1"/>
</dbReference>
<protein>
    <submittedName>
        <fullName evidence="3">XdhC family protein</fullName>
    </submittedName>
</protein>
<dbReference type="Pfam" id="PF13478">
    <property type="entry name" value="XdhC_C"/>
    <property type="match status" value="1"/>
</dbReference>
<dbReference type="PANTHER" id="PTHR30388:SF6">
    <property type="entry name" value="XANTHINE DEHYDROGENASE SUBUNIT A-RELATED"/>
    <property type="match status" value="1"/>
</dbReference>
<dbReference type="SUPFAM" id="SSF51984">
    <property type="entry name" value="MurCD N-terminal domain"/>
    <property type="match status" value="1"/>
</dbReference>
<evidence type="ECO:0000259" key="2">
    <source>
        <dbReference type="Pfam" id="PF13478"/>
    </source>
</evidence>
<accession>A0AA42BUH0</accession>
<proteinExistence type="predicted"/>
<feature type="domain" description="XdhC- CoxI" evidence="1">
    <location>
        <begin position="12"/>
        <end position="66"/>
    </location>
</feature>
<dbReference type="PANTHER" id="PTHR30388">
    <property type="entry name" value="ALDEHYDE OXIDOREDUCTASE MOLYBDENUM COFACTOR ASSEMBLY PROTEIN"/>
    <property type="match status" value="1"/>
</dbReference>
<dbReference type="Pfam" id="PF02625">
    <property type="entry name" value="XdhC_CoxI"/>
    <property type="match status" value="1"/>
</dbReference>
<organism evidence="3 4">
    <name type="scientific">Ectobacillus ponti</name>
    <dbReference type="NCBI Taxonomy" id="2961894"/>
    <lineage>
        <taxon>Bacteria</taxon>
        <taxon>Bacillati</taxon>
        <taxon>Bacillota</taxon>
        <taxon>Bacilli</taxon>
        <taxon>Bacillales</taxon>
        <taxon>Bacillaceae</taxon>
        <taxon>Ectobacillus</taxon>
    </lineage>
</organism>
<dbReference type="InterPro" id="IPR052698">
    <property type="entry name" value="MoCofactor_Util/Proc"/>
</dbReference>
<dbReference type="Proteomes" id="UP001156102">
    <property type="component" value="Unassembled WGS sequence"/>
</dbReference>
<dbReference type="EMBL" id="JANCLT010000012">
    <property type="protein sequence ID" value="MCP8970528.1"/>
    <property type="molecule type" value="Genomic_DNA"/>
</dbReference>
<gene>
    <name evidence="3" type="ORF">NK662_18585</name>
</gene>
<reference evidence="3" key="1">
    <citation type="submission" date="2022-07" db="EMBL/GenBank/DDBJ databases">
        <authorList>
            <person name="Li W.-J."/>
            <person name="Deng Q.-Q."/>
        </authorList>
    </citation>
    <scope>NUCLEOTIDE SEQUENCE</scope>
    <source>
        <strain evidence="3">SYSU M60031</strain>
    </source>
</reference>
<dbReference type="AlphaFoldDB" id="A0AA42BUH0"/>
<dbReference type="Gene3D" id="3.40.50.720">
    <property type="entry name" value="NAD(P)-binding Rossmann-like Domain"/>
    <property type="match status" value="1"/>
</dbReference>
<dbReference type="InterPro" id="IPR003777">
    <property type="entry name" value="XdhC_CoxI"/>
</dbReference>
<sequence length="326" mass="36012">MNTVQDIWEAAVARDEPCVMATLVGTEGSSYRKSGAVMVFWEDGTRQGMLSAGCIEEDLACRANELGSGDWLLCEYDTYDDTDVSWAVGCAGKMQILLESLDHSALEQLQCAVAQLHQGYQVRVTKSLEEQCTGFFSENGHIWGAAAPGASIYTQTIAPKPRLVVFGAGEDAVPLVQFASRAGFSVIVCDWREAWCNPVRFPEAKQYFVGLPQEVVPELSLTERDFVVVMTHHFQRDRELLELLQEQNLQYLGVLGSRKRTARLLREFAPDWLSAPVGLPIGAEGPEEIAISIVAEMIAVLRGKRDEYCRGVFGCRMQQKNGAGHS</sequence>